<dbReference type="PANTHER" id="PTHR33133">
    <property type="entry name" value="OS08G0107100 PROTEIN-RELATED"/>
    <property type="match status" value="1"/>
</dbReference>
<evidence type="ECO:0000256" key="1">
    <source>
        <dbReference type="SAM" id="MobiDB-lite"/>
    </source>
</evidence>
<feature type="transmembrane region" description="Helical" evidence="2">
    <location>
        <begin position="226"/>
        <end position="249"/>
    </location>
</feature>
<keyword evidence="5" id="KW-1185">Reference proteome</keyword>
<keyword evidence="2" id="KW-0812">Transmembrane</keyword>
<dbReference type="PANTHER" id="PTHR33133:SF1">
    <property type="entry name" value="EXPRESSED PROTEIN-RELATED"/>
    <property type="match status" value="1"/>
</dbReference>
<organism evidence="4 5">
    <name type="scientific">Demequina lutea</name>
    <dbReference type="NCBI Taxonomy" id="431489"/>
    <lineage>
        <taxon>Bacteria</taxon>
        <taxon>Bacillati</taxon>
        <taxon>Actinomycetota</taxon>
        <taxon>Actinomycetes</taxon>
        <taxon>Micrococcales</taxon>
        <taxon>Demequinaceae</taxon>
        <taxon>Demequina</taxon>
    </lineage>
</organism>
<feature type="transmembrane region" description="Helical" evidence="2">
    <location>
        <begin position="196"/>
        <end position="220"/>
    </location>
</feature>
<sequence>MADNSASGNEAWASPEGGPQGWASPETAGSGAPMPPTPDGGWQANDPVAGAATGQQYPYPPAGPNAADAYSRYKPGIIVLRPLGFGQILDGGIKALRHNPKVMIGLNGAVTLAATVAMFGLGYQYFSSAFSFDTSANSQTFSPGSIISMVAGYLVATLLLTMVTVISSVSVGRSVIGDVITPRDAWKRSMRRMPTVLAITLLMLLAILLGYAVVAGLVIVSALVATWLAIVVGLLGVLGLIVLFVWLGIKLSITLPASVLERLGPVASMRRSWRLTTGRFWMILSVLLVATIITSFIQSFASAPVYMIMPFMFLNSDSPPAGLMLVVLAVASYVGMLASTVFVASVTAVVYTDQRMRREGFDLVLAQASVRQGA</sequence>
<feature type="region of interest" description="Disordered" evidence="1">
    <location>
        <begin position="1"/>
        <end position="58"/>
    </location>
</feature>
<reference evidence="4 5" key="1">
    <citation type="submission" date="2020-07" db="EMBL/GenBank/DDBJ databases">
        <title>Sequencing the genomes of 1000 actinobacteria strains.</title>
        <authorList>
            <person name="Klenk H.-P."/>
        </authorList>
    </citation>
    <scope>NUCLEOTIDE SEQUENCE [LARGE SCALE GENOMIC DNA]</scope>
    <source>
        <strain evidence="4 5">DSM 19970</strain>
    </source>
</reference>
<protein>
    <submittedName>
        <fullName evidence="4">MFS family permease</fullName>
    </submittedName>
</protein>
<dbReference type="InterPro" id="IPR057169">
    <property type="entry name" value="DUF7847"/>
</dbReference>
<dbReference type="AlphaFoldDB" id="A0A7Y9Z8J5"/>
<feature type="transmembrane region" description="Helical" evidence="2">
    <location>
        <begin position="280"/>
        <end position="301"/>
    </location>
</feature>
<dbReference type="Proteomes" id="UP000547973">
    <property type="component" value="Unassembled WGS sequence"/>
</dbReference>
<evidence type="ECO:0000256" key="2">
    <source>
        <dbReference type="SAM" id="Phobius"/>
    </source>
</evidence>
<feature type="transmembrane region" description="Helical" evidence="2">
    <location>
        <begin position="321"/>
        <end position="351"/>
    </location>
</feature>
<evidence type="ECO:0000313" key="5">
    <source>
        <dbReference type="Proteomes" id="UP000547973"/>
    </source>
</evidence>
<accession>A0A7Y9Z8J5</accession>
<name>A0A7Y9Z8J5_9MICO</name>
<feature type="domain" description="DUF7847" evidence="3">
    <location>
        <begin position="87"/>
        <end position="351"/>
    </location>
</feature>
<dbReference type="EMBL" id="JACBZO010000001">
    <property type="protein sequence ID" value="NYI40797.1"/>
    <property type="molecule type" value="Genomic_DNA"/>
</dbReference>
<keyword evidence="2" id="KW-0472">Membrane</keyword>
<dbReference type="RefSeq" id="WP_062074448.1">
    <property type="nucleotide sequence ID" value="NZ_BBRC01000003.1"/>
</dbReference>
<feature type="transmembrane region" description="Helical" evidence="2">
    <location>
        <begin position="146"/>
        <end position="176"/>
    </location>
</feature>
<dbReference type="Pfam" id="PF25231">
    <property type="entry name" value="DUF7847"/>
    <property type="match status" value="1"/>
</dbReference>
<proteinExistence type="predicted"/>
<gene>
    <name evidence="4" type="ORF">BKA03_000916</name>
</gene>
<evidence type="ECO:0000259" key="3">
    <source>
        <dbReference type="Pfam" id="PF25231"/>
    </source>
</evidence>
<keyword evidence="2" id="KW-1133">Transmembrane helix</keyword>
<comment type="caution">
    <text evidence="4">The sequence shown here is derived from an EMBL/GenBank/DDBJ whole genome shotgun (WGS) entry which is preliminary data.</text>
</comment>
<feature type="transmembrane region" description="Helical" evidence="2">
    <location>
        <begin position="104"/>
        <end position="126"/>
    </location>
</feature>
<evidence type="ECO:0000313" key="4">
    <source>
        <dbReference type="EMBL" id="NYI40797.1"/>
    </source>
</evidence>